<evidence type="ECO:0000313" key="2">
    <source>
        <dbReference type="Proteomes" id="UP000555103"/>
    </source>
</evidence>
<name>A0A840CN08_9BACT</name>
<proteinExistence type="predicted"/>
<evidence type="ECO:0000313" key="1">
    <source>
        <dbReference type="EMBL" id="MBB4037380.1"/>
    </source>
</evidence>
<dbReference type="Proteomes" id="UP000555103">
    <property type="component" value="Unassembled WGS sequence"/>
</dbReference>
<dbReference type="EMBL" id="JACIEP010000013">
    <property type="protein sequence ID" value="MBB4037380.1"/>
    <property type="molecule type" value="Genomic_DNA"/>
</dbReference>
<keyword evidence="2" id="KW-1185">Reference proteome</keyword>
<gene>
    <name evidence="1" type="ORF">GGR21_003297</name>
</gene>
<comment type="caution">
    <text evidence="1">The sequence shown here is derived from an EMBL/GenBank/DDBJ whole genome shotgun (WGS) entry which is preliminary data.</text>
</comment>
<accession>A0A840CN08</accession>
<organism evidence="1 2">
    <name type="scientific">Dysgonomonas hofstadii</name>
    <dbReference type="NCBI Taxonomy" id="637886"/>
    <lineage>
        <taxon>Bacteria</taxon>
        <taxon>Pseudomonadati</taxon>
        <taxon>Bacteroidota</taxon>
        <taxon>Bacteroidia</taxon>
        <taxon>Bacteroidales</taxon>
        <taxon>Dysgonomonadaceae</taxon>
        <taxon>Dysgonomonas</taxon>
    </lineage>
</organism>
<dbReference type="AlphaFoldDB" id="A0A840CN08"/>
<reference evidence="1 2" key="1">
    <citation type="submission" date="2020-08" db="EMBL/GenBank/DDBJ databases">
        <title>Genomic Encyclopedia of Type Strains, Phase IV (KMG-IV): sequencing the most valuable type-strain genomes for metagenomic binning, comparative biology and taxonomic classification.</title>
        <authorList>
            <person name="Goeker M."/>
        </authorList>
    </citation>
    <scope>NUCLEOTIDE SEQUENCE [LARGE SCALE GENOMIC DNA]</scope>
    <source>
        <strain evidence="1 2">DSM 104969</strain>
    </source>
</reference>
<protein>
    <submittedName>
        <fullName evidence="1">Uncharacterized protein</fullName>
    </submittedName>
</protein>
<sequence length="29" mass="3053">MQKVFGGSSSVLPVTGSRAKLKDCPVGRF</sequence>